<gene>
    <name evidence="1" type="ORF">EYZ11_013124</name>
</gene>
<organism evidence="1 2">
    <name type="scientific">Aspergillus tanneri</name>
    <dbReference type="NCBI Taxonomy" id="1220188"/>
    <lineage>
        <taxon>Eukaryota</taxon>
        <taxon>Fungi</taxon>
        <taxon>Dikarya</taxon>
        <taxon>Ascomycota</taxon>
        <taxon>Pezizomycotina</taxon>
        <taxon>Eurotiomycetes</taxon>
        <taxon>Eurotiomycetidae</taxon>
        <taxon>Eurotiales</taxon>
        <taxon>Aspergillaceae</taxon>
        <taxon>Aspergillus</taxon>
        <taxon>Aspergillus subgen. Circumdati</taxon>
    </lineage>
</organism>
<protein>
    <submittedName>
        <fullName evidence="1">Uncharacterized protein</fullName>
    </submittedName>
</protein>
<dbReference type="Proteomes" id="UP000308092">
    <property type="component" value="Unassembled WGS sequence"/>
</dbReference>
<evidence type="ECO:0000313" key="1">
    <source>
        <dbReference type="EMBL" id="THC87430.1"/>
    </source>
</evidence>
<sequence length="15" mass="1727">MDMDGKQKEGLAKYL</sequence>
<reference evidence="1 2" key="1">
    <citation type="submission" date="2019-03" db="EMBL/GenBank/DDBJ databases">
        <title>The genome sequence of a newly discovered highly antifungal drug resistant Aspergillus species, Aspergillus tanneri NIH 1004.</title>
        <authorList>
            <person name="Mounaud S."/>
            <person name="Singh I."/>
            <person name="Joardar V."/>
            <person name="Pakala S."/>
            <person name="Pakala S."/>
            <person name="Venepally P."/>
            <person name="Hoover J."/>
            <person name="Nierman W."/>
            <person name="Chung J."/>
            <person name="Losada L."/>
        </authorList>
    </citation>
    <scope>NUCLEOTIDE SEQUENCE [LARGE SCALE GENOMIC DNA]</scope>
    <source>
        <strain evidence="1 2">NIH1004</strain>
    </source>
</reference>
<comment type="caution">
    <text evidence="1">The sequence shown here is derived from an EMBL/GenBank/DDBJ whole genome shotgun (WGS) entry which is preliminary data.</text>
</comment>
<evidence type="ECO:0000313" key="2">
    <source>
        <dbReference type="Proteomes" id="UP000308092"/>
    </source>
</evidence>
<accession>A0A4S3IYG8</accession>
<dbReference type="EMBL" id="SOSA01001216">
    <property type="protein sequence ID" value="THC87430.1"/>
    <property type="molecule type" value="Genomic_DNA"/>
</dbReference>
<keyword evidence="2" id="KW-1185">Reference proteome</keyword>
<proteinExistence type="predicted"/>
<dbReference type="VEuPathDB" id="FungiDB:EYZ11_013124"/>
<name>A0A4S3IYG8_9EURO</name>